<dbReference type="SUPFAM" id="SSF158791">
    <property type="entry name" value="MgtE N-terminal domain-like"/>
    <property type="match status" value="1"/>
</dbReference>
<dbReference type="SUPFAM" id="SSF54631">
    <property type="entry name" value="CBS-domain pair"/>
    <property type="match status" value="1"/>
</dbReference>
<keyword evidence="5 9" id="KW-0460">Magnesium</keyword>
<keyword evidence="3 9" id="KW-0813">Transport</keyword>
<evidence type="ECO:0000256" key="5">
    <source>
        <dbReference type="ARBA" id="ARBA00022842"/>
    </source>
</evidence>
<dbReference type="InterPro" id="IPR006669">
    <property type="entry name" value="MgtE_transporter"/>
</dbReference>
<dbReference type="Pfam" id="PF01769">
    <property type="entry name" value="MgtE"/>
    <property type="match status" value="1"/>
</dbReference>
<protein>
    <recommendedName>
        <fullName evidence="9">Magnesium transporter MgtE</fullName>
    </recommendedName>
</protein>
<dbReference type="SUPFAM" id="SSF161093">
    <property type="entry name" value="MgtE membrane domain-like"/>
    <property type="match status" value="1"/>
</dbReference>
<dbReference type="GO" id="GO:0046872">
    <property type="term" value="F:metal ion binding"/>
    <property type="evidence" value="ECO:0007669"/>
    <property type="project" value="UniProtKB-KW"/>
</dbReference>
<keyword evidence="9" id="KW-1003">Cell membrane</keyword>
<dbReference type="AlphaFoldDB" id="A0A2N5Z9D0"/>
<dbReference type="PROSITE" id="PS51371">
    <property type="entry name" value="CBS"/>
    <property type="match status" value="2"/>
</dbReference>
<accession>A0A2N5Z9D0</accession>
<dbReference type="InterPro" id="IPR036739">
    <property type="entry name" value="SLC41_membr_dom_sf"/>
</dbReference>
<dbReference type="InterPro" id="IPR006667">
    <property type="entry name" value="SLC41_membr_dom"/>
</dbReference>
<evidence type="ECO:0000256" key="6">
    <source>
        <dbReference type="ARBA" id="ARBA00022989"/>
    </source>
</evidence>
<keyword evidence="7 9" id="KW-0472">Membrane</keyword>
<reference evidence="11 12" key="1">
    <citation type="submission" date="2017-11" db="EMBL/GenBank/DDBJ databases">
        <title>Genome-resolved metagenomics identifies genetic mobility, metabolic interactions, and unexpected diversity in perchlorate-reducing communities.</title>
        <authorList>
            <person name="Barnum T.P."/>
            <person name="Figueroa I.A."/>
            <person name="Carlstrom C.I."/>
            <person name="Lucas L.N."/>
            <person name="Engelbrektson A.L."/>
            <person name="Coates J.D."/>
        </authorList>
    </citation>
    <scope>NUCLEOTIDE SEQUENCE [LARGE SCALE GENOMIC DNA]</scope>
    <source>
        <strain evidence="11">BM706</strain>
    </source>
</reference>
<evidence type="ECO:0000259" key="10">
    <source>
        <dbReference type="PROSITE" id="PS51371"/>
    </source>
</evidence>
<gene>
    <name evidence="11" type="primary">mgtE</name>
    <name evidence="11" type="ORF">C0601_13325</name>
</gene>
<evidence type="ECO:0000256" key="2">
    <source>
        <dbReference type="ARBA" id="ARBA00009749"/>
    </source>
</evidence>
<evidence type="ECO:0000313" key="12">
    <source>
        <dbReference type="Proteomes" id="UP000234857"/>
    </source>
</evidence>
<evidence type="ECO:0000313" key="11">
    <source>
        <dbReference type="EMBL" id="PLX15292.1"/>
    </source>
</evidence>
<dbReference type="EMBL" id="PKTG01000142">
    <property type="protein sequence ID" value="PLX15292.1"/>
    <property type="molecule type" value="Genomic_DNA"/>
</dbReference>
<evidence type="ECO:0000256" key="8">
    <source>
        <dbReference type="PROSITE-ProRule" id="PRU00703"/>
    </source>
</evidence>
<keyword evidence="9" id="KW-0479">Metal-binding</keyword>
<evidence type="ECO:0000256" key="9">
    <source>
        <dbReference type="RuleBase" id="RU362011"/>
    </source>
</evidence>
<dbReference type="Proteomes" id="UP000234857">
    <property type="component" value="Unassembled WGS sequence"/>
</dbReference>
<evidence type="ECO:0000256" key="3">
    <source>
        <dbReference type="ARBA" id="ARBA00022448"/>
    </source>
</evidence>
<feature type="transmembrane region" description="Helical" evidence="9">
    <location>
        <begin position="367"/>
        <end position="387"/>
    </location>
</feature>
<evidence type="ECO:0000256" key="7">
    <source>
        <dbReference type="ARBA" id="ARBA00023136"/>
    </source>
</evidence>
<dbReference type="InterPro" id="IPR006668">
    <property type="entry name" value="Mg_transptr_MgtE_intracell_dom"/>
</dbReference>
<dbReference type="Gene3D" id="3.10.580.10">
    <property type="entry name" value="CBS-domain"/>
    <property type="match status" value="1"/>
</dbReference>
<dbReference type="SMART" id="SM00924">
    <property type="entry name" value="MgtE_N"/>
    <property type="match status" value="1"/>
</dbReference>
<keyword evidence="6 9" id="KW-1133">Transmembrane helix</keyword>
<dbReference type="Gene3D" id="1.25.60.10">
    <property type="entry name" value="MgtE N-terminal domain-like"/>
    <property type="match status" value="1"/>
</dbReference>
<evidence type="ECO:0000256" key="4">
    <source>
        <dbReference type="ARBA" id="ARBA00022692"/>
    </source>
</evidence>
<feature type="domain" description="CBS" evidence="10">
    <location>
        <begin position="209"/>
        <end position="265"/>
    </location>
</feature>
<dbReference type="PANTHER" id="PTHR43773:SF1">
    <property type="entry name" value="MAGNESIUM TRANSPORTER MGTE"/>
    <property type="match status" value="1"/>
</dbReference>
<dbReference type="CDD" id="cd04606">
    <property type="entry name" value="CBS_pair_Mg_transporter"/>
    <property type="match status" value="1"/>
</dbReference>
<dbReference type="InterPro" id="IPR046342">
    <property type="entry name" value="CBS_dom_sf"/>
</dbReference>
<keyword evidence="8" id="KW-0129">CBS domain</keyword>
<organism evidence="11 12">
    <name type="scientific">Muiribacterium halophilum</name>
    <dbReference type="NCBI Taxonomy" id="2053465"/>
    <lineage>
        <taxon>Bacteria</taxon>
        <taxon>Candidatus Muiribacteriota</taxon>
        <taxon>Candidatus Muiribacteriia</taxon>
        <taxon>Candidatus Muiribacteriales</taxon>
        <taxon>Candidatus Muiribacteriaceae</taxon>
        <taxon>Candidatus Muiribacterium</taxon>
    </lineage>
</organism>
<comment type="function">
    <text evidence="9">Acts as a magnesium transporter.</text>
</comment>
<evidence type="ECO:0000256" key="1">
    <source>
        <dbReference type="ARBA" id="ARBA00004141"/>
    </source>
</evidence>
<feature type="transmembrane region" description="Helical" evidence="9">
    <location>
        <begin position="293"/>
        <end position="313"/>
    </location>
</feature>
<feature type="transmembrane region" description="Helical" evidence="9">
    <location>
        <begin position="399"/>
        <end position="420"/>
    </location>
</feature>
<dbReference type="Pfam" id="PF03448">
    <property type="entry name" value="MgtE_N"/>
    <property type="match status" value="1"/>
</dbReference>
<dbReference type="PANTHER" id="PTHR43773">
    <property type="entry name" value="MAGNESIUM TRANSPORTER MGTE"/>
    <property type="match status" value="1"/>
</dbReference>
<comment type="subunit">
    <text evidence="9">Homodimer.</text>
</comment>
<comment type="caution">
    <text evidence="9">Lacks conserved residue(s) required for the propagation of feature annotation.</text>
</comment>
<dbReference type="GO" id="GO:0005886">
    <property type="term" value="C:plasma membrane"/>
    <property type="evidence" value="ECO:0007669"/>
    <property type="project" value="UniProtKB-SubCell"/>
</dbReference>
<keyword evidence="4 9" id="KW-0812">Transmembrane</keyword>
<dbReference type="Pfam" id="PF00571">
    <property type="entry name" value="CBS"/>
    <property type="match status" value="2"/>
</dbReference>
<comment type="similarity">
    <text evidence="2 9">Belongs to the SLC41A transporter family.</text>
</comment>
<comment type="caution">
    <text evidence="11">The sequence shown here is derived from an EMBL/GenBank/DDBJ whole genome shotgun (WGS) entry which is preliminary data.</text>
</comment>
<proteinExistence type="inferred from homology"/>
<sequence length="462" mass="51793">MAVRDFFPEKIFDQEIFELVENRQSNTLQTIFEDLYPADIAVIIDELENTEDKIFVINLIDDKEMLLDVFEELEWDDQHEIIYNLKNKKLISFILNEMASDDRADFFASLEDDISNKLRENLNPEELKDLDSLLKYGEFTAGGLMTTDYVGLKANITIEQALQMLREKYQEAETINYEFVVDDTNRLQGIVSLRDIIVSEPGSFLKDIMETNTIYAHTGMDQEEVASLFIKYDLTVMAVLDVAGVLKGIITIDDILDVIEEEATEDIQRIGASLPLEESYFDTSIIELIKKRFIWLVGLLIVSAFTASVLKVYDKTLDSLIALAYFIPTITGTGGNTGTQSATMIIRGIALGEIEYSDIFRVLRREFIIGLLMGLMLAVLGFVQSFITAQVVKVSLTLAISLVFTTMASACIGGTLPIIAKKLKFDPAVMSGPFISTVVDVGGLIIYFETAKFIMTHVGVNI</sequence>
<dbReference type="InterPro" id="IPR000644">
    <property type="entry name" value="CBS_dom"/>
</dbReference>
<comment type="subcellular location">
    <subcellularLocation>
        <location evidence="9">Cell membrane</location>
        <topology evidence="9">Multi-pass membrane protein</topology>
    </subcellularLocation>
    <subcellularLocation>
        <location evidence="1">Membrane</location>
        <topology evidence="1">Multi-pass membrane protein</topology>
    </subcellularLocation>
</comment>
<dbReference type="Gene3D" id="1.10.357.20">
    <property type="entry name" value="SLC41 divalent cation transporters, integral membrane domain"/>
    <property type="match status" value="1"/>
</dbReference>
<dbReference type="InterPro" id="IPR038076">
    <property type="entry name" value="MgtE_N_sf"/>
</dbReference>
<dbReference type="GO" id="GO:0015095">
    <property type="term" value="F:magnesium ion transmembrane transporter activity"/>
    <property type="evidence" value="ECO:0007669"/>
    <property type="project" value="UniProtKB-UniRule"/>
</dbReference>
<dbReference type="SMART" id="SM00116">
    <property type="entry name" value="CBS"/>
    <property type="match status" value="2"/>
</dbReference>
<feature type="domain" description="CBS" evidence="10">
    <location>
        <begin position="145"/>
        <end position="208"/>
    </location>
</feature>
<name>A0A2N5Z9D0_MUIH1</name>
<dbReference type="NCBIfam" id="TIGR00400">
    <property type="entry name" value="mgtE"/>
    <property type="match status" value="1"/>
</dbReference>